<dbReference type="OrthoDB" id="7871084at2"/>
<accession>A0A1H3LL37</accession>
<protein>
    <submittedName>
        <fullName evidence="2">Uncharacterized protein</fullName>
    </submittedName>
</protein>
<dbReference type="RefSeq" id="WP_089884351.1">
    <property type="nucleotide sequence ID" value="NZ_FNPF01000013.1"/>
</dbReference>
<evidence type="ECO:0000313" key="3">
    <source>
        <dbReference type="Proteomes" id="UP000199286"/>
    </source>
</evidence>
<evidence type="ECO:0000313" key="2">
    <source>
        <dbReference type="EMBL" id="SDY65093.1"/>
    </source>
</evidence>
<organism evidence="2 3">
    <name type="scientific">Citreimonas salinaria</name>
    <dbReference type="NCBI Taxonomy" id="321339"/>
    <lineage>
        <taxon>Bacteria</taxon>
        <taxon>Pseudomonadati</taxon>
        <taxon>Pseudomonadota</taxon>
        <taxon>Alphaproteobacteria</taxon>
        <taxon>Rhodobacterales</taxon>
        <taxon>Roseobacteraceae</taxon>
        <taxon>Citreimonas</taxon>
    </lineage>
</organism>
<dbReference type="AlphaFoldDB" id="A0A1H3LL37"/>
<dbReference type="Proteomes" id="UP000199286">
    <property type="component" value="Unassembled WGS sequence"/>
</dbReference>
<feature type="region of interest" description="Disordered" evidence="1">
    <location>
        <begin position="47"/>
        <end position="76"/>
    </location>
</feature>
<evidence type="ECO:0000256" key="1">
    <source>
        <dbReference type="SAM" id="MobiDB-lite"/>
    </source>
</evidence>
<gene>
    <name evidence="2" type="ORF">SAMN05444340_11375</name>
</gene>
<dbReference type="STRING" id="321339.SAMN05444340_11375"/>
<name>A0A1H3LL37_9RHOB</name>
<reference evidence="2 3" key="1">
    <citation type="submission" date="2016-10" db="EMBL/GenBank/DDBJ databases">
        <authorList>
            <person name="de Groot N.N."/>
        </authorList>
    </citation>
    <scope>NUCLEOTIDE SEQUENCE [LARGE SCALE GENOMIC DNA]</scope>
    <source>
        <strain evidence="2 3">DSM 26880</strain>
    </source>
</reference>
<sequence>MTFEEIKEKVRDEFKGVWFGRFERLENGYEFKPTGDVITSEQMTEIMKSGSQGPKLSPEERKRNRLRGIADSATEV</sequence>
<dbReference type="EMBL" id="FNPF01000013">
    <property type="protein sequence ID" value="SDY65093.1"/>
    <property type="molecule type" value="Genomic_DNA"/>
</dbReference>
<keyword evidence="3" id="KW-1185">Reference proteome</keyword>
<proteinExistence type="predicted"/>